<feature type="active site" evidence="8">
    <location>
        <position position="245"/>
    </location>
</feature>
<dbReference type="InterPro" id="IPR010918">
    <property type="entry name" value="PurM-like_C_dom"/>
</dbReference>
<proteinExistence type="inferred from homology"/>
<feature type="domain" description="PurM-like C-terminal" evidence="10">
    <location>
        <begin position="444"/>
        <end position="592"/>
    </location>
</feature>
<evidence type="ECO:0000259" key="10">
    <source>
        <dbReference type="Pfam" id="PF02769"/>
    </source>
</evidence>
<comment type="caution">
    <text evidence="8">Lacks conserved residue(s) required for the propagation of feature annotation.</text>
</comment>
<feature type="binding site" evidence="8">
    <location>
        <position position="747"/>
    </location>
    <ligand>
        <name>ATP</name>
        <dbReference type="ChEBI" id="CHEBI:30616"/>
    </ligand>
</feature>
<feature type="binding site" evidence="8">
    <location>
        <position position="343"/>
    </location>
    <ligand>
        <name>Mg(2+)</name>
        <dbReference type="ChEBI" id="CHEBI:18420"/>
        <label>2</label>
    </ligand>
</feature>
<evidence type="ECO:0000256" key="2">
    <source>
        <dbReference type="ARBA" id="ARBA00022598"/>
    </source>
</evidence>
<dbReference type="InterPro" id="IPR036676">
    <property type="entry name" value="PurM-like_C_sf"/>
</dbReference>
<feature type="binding site" evidence="8">
    <location>
        <position position="319"/>
    </location>
    <ligand>
        <name>Mg(2+)</name>
        <dbReference type="ChEBI" id="CHEBI:18420"/>
        <label>1</label>
    </ligand>
</feature>
<dbReference type="Gene3D" id="3.90.650.10">
    <property type="entry name" value="PurM-like C-terminal domain"/>
    <property type="match status" value="2"/>
</dbReference>
<feature type="binding site" evidence="8">
    <location>
        <position position="506"/>
    </location>
    <ligand>
        <name>Mg(2+)</name>
        <dbReference type="ChEBI" id="CHEBI:18420"/>
        <label>2</label>
    </ligand>
</feature>
<dbReference type="EC" id="6.3.5.3" evidence="8"/>
<evidence type="ECO:0000256" key="6">
    <source>
        <dbReference type="ARBA" id="ARBA00022840"/>
    </source>
</evidence>
<gene>
    <name evidence="8" type="primary">purL</name>
    <name evidence="12" type="ORF">O3303_13185</name>
</gene>
<dbReference type="Pfam" id="PF18072">
    <property type="entry name" value="FGAR-AT_linker"/>
    <property type="match status" value="1"/>
</dbReference>
<evidence type="ECO:0000256" key="5">
    <source>
        <dbReference type="ARBA" id="ARBA00022755"/>
    </source>
</evidence>
<dbReference type="InterPro" id="IPR016188">
    <property type="entry name" value="PurM-like_N"/>
</dbReference>
<dbReference type="SUPFAM" id="SSF55326">
    <property type="entry name" value="PurM N-terminal domain-like"/>
    <property type="match status" value="2"/>
</dbReference>
<dbReference type="InterPro" id="IPR010074">
    <property type="entry name" value="PRibForGlyAmidine_synth_PurL"/>
</dbReference>
<keyword evidence="6 8" id="KW-0067">ATP-binding</keyword>
<dbReference type="RefSeq" id="WP_269558858.1">
    <property type="nucleotide sequence ID" value="NZ_CP114767.1"/>
</dbReference>
<accession>A0ABY7LK05</accession>
<evidence type="ECO:0000256" key="4">
    <source>
        <dbReference type="ARBA" id="ARBA00022741"/>
    </source>
</evidence>
<keyword evidence="4 8" id="KW-0547">Nucleotide-binding</keyword>
<feature type="domain" description="PurM-like N-terminal" evidence="9">
    <location>
        <begin position="301"/>
        <end position="421"/>
    </location>
</feature>
<organism evidence="12 13">
    <name type="scientific">Hymenobacter canadensis</name>
    <dbReference type="NCBI Taxonomy" id="2999067"/>
    <lineage>
        <taxon>Bacteria</taxon>
        <taxon>Pseudomonadati</taxon>
        <taxon>Bacteroidota</taxon>
        <taxon>Cytophagia</taxon>
        <taxon>Cytophagales</taxon>
        <taxon>Hymenobacteraceae</taxon>
        <taxon>Hymenobacter</taxon>
    </lineage>
</organism>
<feature type="binding site" evidence="8">
    <location>
        <begin position="549"/>
        <end position="551"/>
    </location>
    <ligand>
        <name>substrate</name>
    </ligand>
</feature>
<feature type="binding site" evidence="8">
    <location>
        <position position="792"/>
    </location>
    <ligand>
        <name>ATP</name>
        <dbReference type="ChEBI" id="CHEBI:30616"/>
    </ligand>
</feature>
<name>A0ABY7LK05_9BACT</name>
<feature type="domain" description="Phosphoribosylformylglycinamidine synthase linker" evidence="11">
    <location>
        <begin position="194"/>
        <end position="249"/>
    </location>
</feature>
<feature type="binding site" evidence="8">
    <location>
        <position position="478"/>
    </location>
    <ligand>
        <name>substrate</name>
    </ligand>
</feature>
<keyword evidence="2 8" id="KW-0436">Ligase</keyword>
<dbReference type="InterPro" id="IPR036921">
    <property type="entry name" value="PurM-like_N_sf"/>
</dbReference>
<evidence type="ECO:0000256" key="1">
    <source>
        <dbReference type="ARBA" id="ARBA00022490"/>
    </source>
</evidence>
<dbReference type="Gene3D" id="3.30.1330.10">
    <property type="entry name" value="PurM-like, N-terminal domain"/>
    <property type="match status" value="2"/>
</dbReference>
<feature type="domain" description="PurM-like C-terminal" evidence="10">
    <location>
        <begin position="835"/>
        <end position="971"/>
    </location>
</feature>
<feature type="binding site" evidence="8">
    <location>
        <position position="795"/>
    </location>
    <ligand>
        <name>substrate</name>
    </ligand>
</feature>
<dbReference type="EMBL" id="CP114767">
    <property type="protein sequence ID" value="WBA40772.1"/>
    <property type="molecule type" value="Genomic_DNA"/>
</dbReference>
<comment type="function">
    <text evidence="8">Part of the phosphoribosylformylglycinamidine synthase complex involved in the purines biosynthetic pathway. Catalyzes the ATP-dependent conversion of formylglycinamide ribonucleotide (FGAR) and glutamine to yield formylglycinamidine ribonucleotide (FGAM) and glutamate. The FGAM synthase complex is composed of three subunits. PurQ produces an ammonia molecule by converting glutamine to glutamate. PurL transfers the ammonia molecule to FGAR to form FGAM in an ATP-dependent manner. PurS interacts with PurQ and PurL and is thought to assist in the transfer of the ammonia molecule from PurQ to PurL.</text>
</comment>
<evidence type="ECO:0000313" key="12">
    <source>
        <dbReference type="EMBL" id="WBA40772.1"/>
    </source>
</evidence>
<dbReference type="SUPFAM" id="SSF56042">
    <property type="entry name" value="PurM C-terminal domain-like"/>
    <property type="match status" value="2"/>
</dbReference>
<dbReference type="PANTHER" id="PTHR43555">
    <property type="entry name" value="PHOSPHORIBOSYLFORMYLGLYCINAMIDINE SYNTHASE SUBUNIT PURL"/>
    <property type="match status" value="1"/>
</dbReference>
<dbReference type="InterPro" id="IPR041609">
    <property type="entry name" value="PurL_linker"/>
</dbReference>
<evidence type="ECO:0000313" key="13">
    <source>
        <dbReference type="Proteomes" id="UP001211005"/>
    </source>
</evidence>
<keyword evidence="1 8" id="KW-0963">Cytoplasm</keyword>
<evidence type="ECO:0000256" key="3">
    <source>
        <dbReference type="ARBA" id="ARBA00022723"/>
    </source>
</evidence>
<evidence type="ECO:0000256" key="7">
    <source>
        <dbReference type="ARBA" id="ARBA00022842"/>
    </source>
</evidence>
<evidence type="ECO:0000256" key="8">
    <source>
        <dbReference type="HAMAP-Rule" id="MF_00420"/>
    </source>
</evidence>
<comment type="pathway">
    <text evidence="8">Purine metabolism; IMP biosynthesis via de novo pathway; 5-amino-1-(5-phospho-D-ribosyl)imidazole from N(2)-formyl-N(1)-(5-phospho-D-ribosyl)glycinamide: step 1/2.</text>
</comment>
<dbReference type="CDD" id="cd02203">
    <property type="entry name" value="PurL_repeat1"/>
    <property type="match status" value="1"/>
</dbReference>
<sequence length="1008" mass="110198">MEASQRTIQLLLKPGQHDGEGQRVAEAAHRHLGLRTGRVQSTALYTVRYPLTDQQLRDFATHCLQDPVLHDVAFDEFRHDSLYKSYILVAKLPGVTDDEGISAQNALGDFLNEPLDTHTQHIFSKRLYFLEEALPESSLRQLAQDLLGNKMINRFETGPITDIRDYTPRPGGGAESVTETVQLVGLTDEELLKLSKDNLYALNLEEMRAVRDHYTSIREGRQAAGLPQDPTDCELEIIAQTWSEHCKHKEFSALIKYKDADTGEEFEVDSLFKTYIKDATSEVDRQLRANGNDWLIKVFSDNAGAVRINPESLFVWKVETHNSPSAIDPYGGAITGILGNNRDPLATGIGGARLLFNTNVLCFGNPEFDGTLLSNQLHPRRIFEGVRKGIEDGGNKSGVPTVNGSIVFDDRYAGKPLVYCGTGAVMPMQLAGLDSWEKNIDAQDRIIMAGGRVGKDGIHGATFSSIELDETSPATAVQIGSPITQKLAMDFLILATRRGLIKCSTDNGAGGLSSSIGELATISGGAVVELEKVPLKYPGLRPWEIFVSESQERFSLAVEPAKLDELLALGREMEVELTDIGYFTADGSLDVRFDGESVARLDMEFLHNGVPRKVLEAEWSKPTAHEPELAAATDYTDVLGRLLGSLNICSRESVIRQYDHEVKGRTIIKPLMGATGQAPQDAAVVRFNFESWEGVAVSNGILPRFGDLDAYHMSAGAFDEAVRQIVAVGGKLPNLSYGDGNFWSVNDNFCVPDSVYDATTNPDGKHKLAKLVRMCQALRDATAAYCIPLTSGKDSMKNDFKADGVKISVPPTVLYSMTAKLDDVRHTITSDFKQADDVVYLLGETYDELGGSEFYQLFGELGANVPKVRFEQAKALYILMGDANDQNLIQSCHDLSDGGLAVALAEATFGYGFGAEVELPEGLPVHVQLFSESHSRFVATVAPEDVVAFEQHFGGRATRLGRVTPDGQLTVRQAGKTIISASTAALRHEWTNGPVNRIIGFGHHEAAL</sequence>
<dbReference type="HAMAP" id="MF_00420">
    <property type="entry name" value="PurL_2"/>
    <property type="match status" value="1"/>
</dbReference>
<feature type="active site" description="Proton acceptor" evidence="8">
    <location>
        <position position="321"/>
    </location>
</feature>
<comment type="subunit">
    <text evidence="8">Monomer. Part of the FGAM synthase complex composed of 1 PurL, 1 PurQ and 2 PurS subunits.</text>
</comment>
<evidence type="ECO:0000259" key="9">
    <source>
        <dbReference type="Pfam" id="PF00586"/>
    </source>
</evidence>
<keyword evidence="3 8" id="KW-0479">Metal-binding</keyword>
<feature type="binding site" evidence="8">
    <location>
        <position position="342"/>
    </location>
    <ligand>
        <name>substrate</name>
    </ligand>
</feature>
<dbReference type="PANTHER" id="PTHR43555:SF1">
    <property type="entry name" value="PHOSPHORIBOSYLFORMYLGLYCINAMIDINE SYNTHASE SUBUNIT PURL"/>
    <property type="match status" value="1"/>
</dbReference>
<keyword evidence="7 8" id="KW-0460">Magnesium</keyword>
<reference evidence="12 13" key="1">
    <citation type="submission" date="2022-12" db="EMBL/GenBank/DDBJ databases">
        <title>Hymenobacter canadensis sp. nov. isolated from lake water of the Cambridge Bay, Canada.</title>
        <authorList>
            <person name="Kim W.H."/>
            <person name="Lee Y.M."/>
        </authorList>
    </citation>
    <scope>NUCLEOTIDE SEQUENCE [LARGE SCALE GENOMIC DNA]</scope>
    <source>
        <strain evidence="12 13">PAMC 29467</strain>
    </source>
</reference>
<protein>
    <recommendedName>
        <fullName evidence="8">Phosphoribosylformylglycinamidine synthase subunit PurL</fullName>
        <shortName evidence="8">FGAM synthase</shortName>
        <ecNumber evidence="8">6.3.5.3</ecNumber>
    </recommendedName>
    <alternativeName>
        <fullName evidence="8">Formylglycinamide ribonucleotide amidotransferase subunit II</fullName>
        <shortName evidence="8">FGAR amidotransferase II</shortName>
        <shortName evidence="8">FGAR-AT II</shortName>
    </alternativeName>
    <alternativeName>
        <fullName evidence="8">Glutamine amidotransferase PurL</fullName>
    </alternativeName>
    <alternativeName>
        <fullName evidence="8">Phosphoribosylformylglycinamidine synthase subunit II</fullName>
    </alternativeName>
</protein>
<comment type="similarity">
    <text evidence="8">Belongs to the FGAMS family.</text>
</comment>
<evidence type="ECO:0000259" key="11">
    <source>
        <dbReference type="Pfam" id="PF18072"/>
    </source>
</evidence>
<dbReference type="Pfam" id="PF00586">
    <property type="entry name" value="AIRS"/>
    <property type="match status" value="1"/>
</dbReference>
<dbReference type="Pfam" id="PF02769">
    <property type="entry name" value="AIRS_C"/>
    <property type="match status" value="2"/>
</dbReference>
<keyword evidence="13" id="KW-1185">Reference proteome</keyword>
<dbReference type="SUPFAM" id="SSF109736">
    <property type="entry name" value="FGAM synthase PurL, linker domain"/>
    <property type="match status" value="1"/>
</dbReference>
<dbReference type="Proteomes" id="UP001211005">
    <property type="component" value="Chromosome"/>
</dbReference>
<comment type="catalytic activity">
    <reaction evidence="8">
        <text>N(2)-formyl-N(1)-(5-phospho-beta-D-ribosyl)glycinamide + L-glutamine + ATP + H2O = 2-formamido-N(1)-(5-O-phospho-beta-D-ribosyl)acetamidine + L-glutamate + ADP + phosphate + H(+)</text>
        <dbReference type="Rhea" id="RHEA:17129"/>
        <dbReference type="ChEBI" id="CHEBI:15377"/>
        <dbReference type="ChEBI" id="CHEBI:15378"/>
        <dbReference type="ChEBI" id="CHEBI:29985"/>
        <dbReference type="ChEBI" id="CHEBI:30616"/>
        <dbReference type="ChEBI" id="CHEBI:43474"/>
        <dbReference type="ChEBI" id="CHEBI:58359"/>
        <dbReference type="ChEBI" id="CHEBI:147286"/>
        <dbReference type="ChEBI" id="CHEBI:147287"/>
        <dbReference type="ChEBI" id="CHEBI:456216"/>
        <dbReference type="EC" id="6.3.5.3"/>
    </reaction>
</comment>
<dbReference type="CDD" id="cd02204">
    <property type="entry name" value="PurL_repeat2"/>
    <property type="match status" value="1"/>
</dbReference>
<comment type="subcellular location">
    <subcellularLocation>
        <location evidence="8">Cytoplasm</location>
    </subcellularLocation>
</comment>
<feature type="binding site" evidence="8">
    <location>
        <position position="317"/>
    </location>
    <ligand>
        <name>ATP</name>
        <dbReference type="ChEBI" id="CHEBI:30616"/>
    </ligand>
</feature>
<keyword evidence="5 8" id="KW-0658">Purine biosynthesis</keyword>